<evidence type="ECO:0000256" key="7">
    <source>
        <dbReference type="RuleBase" id="RU363032"/>
    </source>
</evidence>
<dbReference type="InterPro" id="IPR000515">
    <property type="entry name" value="MetI-like"/>
</dbReference>
<organism evidence="9 10">
    <name type="scientific">Caldibacillus thermoamylovorans</name>
    <dbReference type="NCBI Taxonomy" id="35841"/>
    <lineage>
        <taxon>Bacteria</taxon>
        <taxon>Bacillati</taxon>
        <taxon>Bacillota</taxon>
        <taxon>Bacilli</taxon>
        <taxon>Bacillales</taxon>
        <taxon>Bacillaceae</taxon>
        <taxon>Caldibacillus</taxon>
    </lineage>
</organism>
<dbReference type="EMBL" id="JXLU01000004">
    <property type="protein sequence ID" value="KIO74357.1"/>
    <property type="molecule type" value="Genomic_DNA"/>
</dbReference>
<feature type="transmembrane region" description="Helical" evidence="7">
    <location>
        <begin position="266"/>
        <end position="292"/>
    </location>
</feature>
<gene>
    <name evidence="9" type="ORF">B4167_1485</name>
</gene>
<evidence type="ECO:0000256" key="3">
    <source>
        <dbReference type="ARBA" id="ARBA00022475"/>
    </source>
</evidence>
<name>A0ABD4AB73_9BACI</name>
<keyword evidence="3" id="KW-1003">Cell membrane</keyword>
<dbReference type="SUPFAM" id="SSF161098">
    <property type="entry name" value="MetI-like"/>
    <property type="match status" value="1"/>
</dbReference>
<dbReference type="Pfam" id="PF00528">
    <property type="entry name" value="BPD_transp_1"/>
    <property type="match status" value="1"/>
</dbReference>
<dbReference type="Gene3D" id="1.10.3720.10">
    <property type="entry name" value="MetI-like"/>
    <property type="match status" value="1"/>
</dbReference>
<comment type="similarity">
    <text evidence="7">Belongs to the binding-protein-dependent transport system permease family.</text>
</comment>
<evidence type="ECO:0000256" key="1">
    <source>
        <dbReference type="ARBA" id="ARBA00004651"/>
    </source>
</evidence>
<accession>A0ABD4AB73</accession>
<evidence type="ECO:0000256" key="2">
    <source>
        <dbReference type="ARBA" id="ARBA00022448"/>
    </source>
</evidence>
<dbReference type="PANTHER" id="PTHR43005:SF1">
    <property type="entry name" value="SPERMIDINE_PUTRESCINE TRANSPORT SYSTEM PERMEASE PROTEIN"/>
    <property type="match status" value="1"/>
</dbReference>
<dbReference type="AlphaFoldDB" id="A0ABD4AB73"/>
<proteinExistence type="inferred from homology"/>
<dbReference type="KEGG" id="bthv:CQJ30_17310"/>
<dbReference type="GO" id="GO:0005886">
    <property type="term" value="C:plasma membrane"/>
    <property type="evidence" value="ECO:0007669"/>
    <property type="project" value="UniProtKB-SubCell"/>
</dbReference>
<keyword evidence="5 7" id="KW-1133">Transmembrane helix</keyword>
<dbReference type="PANTHER" id="PTHR43005">
    <property type="entry name" value="BLR7065 PROTEIN"/>
    <property type="match status" value="1"/>
</dbReference>
<dbReference type="CDD" id="cd06261">
    <property type="entry name" value="TM_PBP2"/>
    <property type="match status" value="1"/>
</dbReference>
<feature type="transmembrane region" description="Helical" evidence="7">
    <location>
        <begin position="116"/>
        <end position="139"/>
    </location>
</feature>
<evidence type="ECO:0000259" key="8">
    <source>
        <dbReference type="PROSITE" id="PS50928"/>
    </source>
</evidence>
<evidence type="ECO:0000313" key="10">
    <source>
        <dbReference type="Proteomes" id="UP000032076"/>
    </source>
</evidence>
<feature type="domain" description="ABC transmembrane type-1" evidence="8">
    <location>
        <begin position="81"/>
        <end position="292"/>
    </location>
</feature>
<keyword evidence="6 7" id="KW-0472">Membrane</keyword>
<dbReference type="InterPro" id="IPR035906">
    <property type="entry name" value="MetI-like_sf"/>
</dbReference>
<comment type="subcellular location">
    <subcellularLocation>
        <location evidence="1 7">Cell membrane</location>
        <topology evidence="1 7">Multi-pass membrane protein</topology>
    </subcellularLocation>
</comment>
<evidence type="ECO:0000313" key="9">
    <source>
        <dbReference type="EMBL" id="KIO74357.1"/>
    </source>
</evidence>
<keyword evidence="2 7" id="KW-0813">Transport</keyword>
<keyword evidence="4 7" id="KW-0812">Transmembrane</keyword>
<evidence type="ECO:0000256" key="5">
    <source>
        <dbReference type="ARBA" id="ARBA00022989"/>
    </source>
</evidence>
<reference evidence="9 10" key="1">
    <citation type="submission" date="2015-01" db="EMBL/GenBank/DDBJ databases">
        <title>Draft Genome Sequences of Four Bacillus thermoamylovorans Strains, Isolated From Food Products.</title>
        <authorList>
            <person name="Krawcyk A.O."/>
            <person name="Berendsen E.M."/>
            <person name="Eijlander R.T."/>
            <person name="de Jong A."/>
            <person name="Wells-Bennik M."/>
            <person name="Kuipers O.P."/>
        </authorList>
    </citation>
    <scope>NUCLEOTIDE SEQUENCE [LARGE SCALE GENOMIC DNA]</scope>
    <source>
        <strain evidence="9 10">B4167</strain>
    </source>
</reference>
<comment type="caution">
    <text evidence="9">The sequence shown here is derived from an EMBL/GenBank/DDBJ whole genome shotgun (WGS) entry which is preliminary data.</text>
</comment>
<protein>
    <recommendedName>
        <fullName evidence="8">ABC transmembrane type-1 domain-containing protein</fullName>
    </recommendedName>
</protein>
<feature type="transmembrane region" description="Helical" evidence="7">
    <location>
        <begin position="159"/>
        <end position="176"/>
    </location>
</feature>
<dbReference type="SUPFAM" id="SSF160964">
    <property type="entry name" value="MalF N-terminal region-like"/>
    <property type="match status" value="1"/>
</dbReference>
<evidence type="ECO:0000256" key="6">
    <source>
        <dbReference type="ARBA" id="ARBA00023136"/>
    </source>
</evidence>
<dbReference type="PROSITE" id="PS50928">
    <property type="entry name" value="ABC_TM1"/>
    <property type="match status" value="1"/>
</dbReference>
<dbReference type="GeneID" id="92962602"/>
<sequence>MATSSIPLAKKNKLENVKSLVFLSPALVLLLIFFLTPMVLTILFSFTNLSLTGAQAKQLEFIGFQNFINMFKDVELYNSLAKTLIFVILSAVLGQCSLGFFIAFLMKGKSAAFRRIIGICVIAAWVTPEIVVAFCWVAFLGDSGTLNTILTSLSEINAIAFLFEYPMLSVVIANIWRGTAFSMMAFQTALDDIPAEVEEAAIMDGASRWKVIRHITIPMVRGTVTTNLMLVTLQTLGVFTLIYTMTGGGPGNHTMTLPVFMYQKAFVSYQLGYGTAISLVILLLGAVFSILYMRLLKVKL</sequence>
<dbReference type="RefSeq" id="WP_041901891.1">
    <property type="nucleotide sequence ID" value="NZ_CP023704.1"/>
</dbReference>
<evidence type="ECO:0000256" key="4">
    <source>
        <dbReference type="ARBA" id="ARBA00022692"/>
    </source>
</evidence>
<feature type="transmembrane region" description="Helical" evidence="7">
    <location>
        <begin position="84"/>
        <end position="104"/>
    </location>
</feature>
<dbReference type="Proteomes" id="UP000032076">
    <property type="component" value="Unassembled WGS sequence"/>
</dbReference>
<feature type="transmembrane region" description="Helical" evidence="7">
    <location>
        <begin position="228"/>
        <end position="246"/>
    </location>
</feature>
<feature type="transmembrane region" description="Helical" evidence="7">
    <location>
        <begin position="20"/>
        <end position="44"/>
    </location>
</feature>